<name>A0A7C1X0J4_THERO</name>
<reference evidence="1" key="1">
    <citation type="journal article" date="2020" name="mSystems">
        <title>Genome- and Community-Level Interaction Insights into Carbon Utilization and Element Cycling Functions of Hydrothermarchaeota in Hydrothermal Sediment.</title>
        <authorList>
            <person name="Zhou Z."/>
            <person name="Liu Y."/>
            <person name="Xu W."/>
            <person name="Pan J."/>
            <person name="Luo Z.H."/>
            <person name="Li M."/>
        </authorList>
    </citation>
    <scope>NUCLEOTIDE SEQUENCE [LARGE SCALE GENOMIC DNA]</scope>
    <source>
        <strain evidence="1">SpSt-222</strain>
    </source>
</reference>
<protein>
    <submittedName>
        <fullName evidence="1">Uncharacterized protein</fullName>
    </submittedName>
</protein>
<sequence length="222" mass="25579">MRRPLFILPNRLSGTPNPDVLRALHLNLSYVLHEPSTSPLVDRFARSLLAQHRRAKHATGRMLRWRDEEFIPRIVFRDEAAVWAFQRDCASTVLTIDMGATELLARTLRLVTPSTRPPLAVWHVDHPGEDKIPTAVPLFRGTALLFLPAGARFPHWFAILIFRPGWRSVLLDLIQLAGNHPVTALAEAIEHALRDYTNQWWGWRAWWDQPAEEVLPEFREGR</sequence>
<accession>A0A7C1X0J4</accession>
<proteinExistence type="predicted"/>
<evidence type="ECO:0000313" key="1">
    <source>
        <dbReference type="EMBL" id="HEF65120.1"/>
    </source>
</evidence>
<gene>
    <name evidence="1" type="ORF">ENP47_05955</name>
</gene>
<organism evidence="1">
    <name type="scientific">Thermomicrobium roseum</name>
    <dbReference type="NCBI Taxonomy" id="500"/>
    <lineage>
        <taxon>Bacteria</taxon>
        <taxon>Pseudomonadati</taxon>
        <taxon>Thermomicrobiota</taxon>
        <taxon>Thermomicrobia</taxon>
        <taxon>Thermomicrobiales</taxon>
        <taxon>Thermomicrobiaceae</taxon>
        <taxon>Thermomicrobium</taxon>
    </lineage>
</organism>
<dbReference type="AlphaFoldDB" id="A0A7C1X0J4"/>
<dbReference type="EMBL" id="DSJL01000010">
    <property type="protein sequence ID" value="HEF65120.1"/>
    <property type="molecule type" value="Genomic_DNA"/>
</dbReference>
<comment type="caution">
    <text evidence="1">The sequence shown here is derived from an EMBL/GenBank/DDBJ whole genome shotgun (WGS) entry which is preliminary data.</text>
</comment>